<dbReference type="NCBIfam" id="TIGR00517">
    <property type="entry name" value="acyl_carrier"/>
    <property type="match status" value="1"/>
</dbReference>
<feature type="domain" description="Carrier" evidence="15">
    <location>
        <begin position="60"/>
        <end position="136"/>
    </location>
</feature>
<dbReference type="PROSITE" id="PS00012">
    <property type="entry name" value="PHOSPHOPANTETHEINE"/>
    <property type="match status" value="1"/>
</dbReference>
<keyword evidence="13 14" id="KW-0275">Fatty acid biosynthesis</keyword>
<keyword evidence="12" id="KW-0496">Mitochondrion</keyword>
<keyword evidence="11" id="KW-0443">Lipid metabolism</keyword>
<reference evidence="16" key="1">
    <citation type="journal article" date="2020" name="Stud. Mycol.">
        <title>101 Dothideomycetes genomes: a test case for predicting lifestyles and emergence of pathogens.</title>
        <authorList>
            <person name="Haridas S."/>
            <person name="Albert R."/>
            <person name="Binder M."/>
            <person name="Bloem J."/>
            <person name="Labutti K."/>
            <person name="Salamov A."/>
            <person name="Andreopoulos B."/>
            <person name="Baker S."/>
            <person name="Barry K."/>
            <person name="Bills G."/>
            <person name="Bluhm B."/>
            <person name="Cannon C."/>
            <person name="Castanera R."/>
            <person name="Culley D."/>
            <person name="Daum C."/>
            <person name="Ezra D."/>
            <person name="Gonzalez J."/>
            <person name="Henrissat B."/>
            <person name="Kuo A."/>
            <person name="Liang C."/>
            <person name="Lipzen A."/>
            <person name="Lutzoni F."/>
            <person name="Magnuson J."/>
            <person name="Mondo S."/>
            <person name="Nolan M."/>
            <person name="Ohm R."/>
            <person name="Pangilinan J."/>
            <person name="Park H.-J."/>
            <person name="Ramirez L."/>
            <person name="Alfaro M."/>
            <person name="Sun H."/>
            <person name="Tritt A."/>
            <person name="Yoshinaga Y."/>
            <person name="Zwiers L.-H."/>
            <person name="Turgeon B."/>
            <person name="Goodwin S."/>
            <person name="Spatafora J."/>
            <person name="Crous P."/>
            <person name="Grigoriev I."/>
        </authorList>
    </citation>
    <scope>NUCLEOTIDE SEQUENCE</scope>
    <source>
        <strain evidence="16">CBS 101060</strain>
    </source>
</reference>
<dbReference type="InterPro" id="IPR006162">
    <property type="entry name" value="Ppantetheine_attach_site"/>
</dbReference>
<name>A0A9P4S2W0_9PEZI</name>
<dbReference type="InterPro" id="IPR003231">
    <property type="entry name" value="ACP"/>
</dbReference>
<sequence length="149" mass="16334">MLRTALLRTARSASKSVVRRPALILRPFTPTSFLQSRQVAPSACFQALRCYSAHAGLAKDEVQGRILDLLKNFDKITDASKLSPQSHFANDLGLDSLDTVEVVMAIEEEFSIEIPDKDADAIHSVNQAVEYILSQPDGISTLFVSLAKC</sequence>
<dbReference type="PANTHER" id="PTHR20863">
    <property type="entry name" value="ACYL CARRIER PROTEIN"/>
    <property type="match status" value="1"/>
</dbReference>
<evidence type="ECO:0000256" key="7">
    <source>
        <dbReference type="ARBA" id="ARBA00022553"/>
    </source>
</evidence>
<evidence type="ECO:0000256" key="14">
    <source>
        <dbReference type="RuleBase" id="RU000722"/>
    </source>
</evidence>
<evidence type="ECO:0000256" key="4">
    <source>
        <dbReference type="ARBA" id="ARBA00022448"/>
    </source>
</evidence>
<organism evidence="16 17">
    <name type="scientific">Patellaria atrata CBS 101060</name>
    <dbReference type="NCBI Taxonomy" id="1346257"/>
    <lineage>
        <taxon>Eukaryota</taxon>
        <taxon>Fungi</taxon>
        <taxon>Dikarya</taxon>
        <taxon>Ascomycota</taxon>
        <taxon>Pezizomycotina</taxon>
        <taxon>Dothideomycetes</taxon>
        <taxon>Dothideomycetes incertae sedis</taxon>
        <taxon>Patellariales</taxon>
        <taxon>Patellariaceae</taxon>
        <taxon>Patellaria</taxon>
    </lineage>
</organism>
<dbReference type="SUPFAM" id="SSF47336">
    <property type="entry name" value="ACP-like"/>
    <property type="match status" value="1"/>
</dbReference>
<comment type="caution">
    <text evidence="16">The sequence shown here is derived from an EMBL/GenBank/DDBJ whole genome shotgun (WGS) entry which is preliminary data.</text>
</comment>
<evidence type="ECO:0000256" key="8">
    <source>
        <dbReference type="ARBA" id="ARBA00022832"/>
    </source>
</evidence>
<gene>
    <name evidence="16" type="ORF">M501DRAFT_1020143</name>
</gene>
<keyword evidence="4" id="KW-0813">Transport</keyword>
<keyword evidence="10" id="KW-0249">Electron transport</keyword>
<dbReference type="Gene3D" id="1.10.1200.10">
    <property type="entry name" value="ACP-like"/>
    <property type="match status" value="1"/>
</dbReference>
<keyword evidence="17" id="KW-1185">Reference proteome</keyword>
<keyword evidence="7" id="KW-0597">Phosphoprotein</keyword>
<evidence type="ECO:0000313" key="16">
    <source>
        <dbReference type="EMBL" id="KAF2835149.1"/>
    </source>
</evidence>
<keyword evidence="5 14" id="KW-0596">Phosphopantetheine</keyword>
<dbReference type="PANTHER" id="PTHR20863:SF28">
    <property type="entry name" value="ACYL CARRIER PROTEIN, MITOCHONDRIAL"/>
    <property type="match status" value="1"/>
</dbReference>
<keyword evidence="9" id="KW-0809">Transit peptide</keyword>
<evidence type="ECO:0000256" key="2">
    <source>
        <dbReference type="ARBA" id="ARBA00005194"/>
    </source>
</evidence>
<dbReference type="FunFam" id="1.10.1200.10:FF:000003">
    <property type="entry name" value="Acyl carrier protein"/>
    <property type="match status" value="1"/>
</dbReference>
<proteinExistence type="inferred from homology"/>
<protein>
    <recommendedName>
        <fullName evidence="14">Acyl carrier protein</fullName>
    </recommendedName>
</protein>
<comment type="function">
    <text evidence="14">Carrier of the growing fatty acid chain in fatty acid biosynthesis.</text>
</comment>
<evidence type="ECO:0000256" key="9">
    <source>
        <dbReference type="ARBA" id="ARBA00022946"/>
    </source>
</evidence>
<dbReference type="InterPro" id="IPR036736">
    <property type="entry name" value="ACP-like_sf"/>
</dbReference>
<comment type="subcellular location">
    <subcellularLocation>
        <location evidence="1">Mitochondrion</location>
    </subcellularLocation>
</comment>
<evidence type="ECO:0000256" key="1">
    <source>
        <dbReference type="ARBA" id="ARBA00004173"/>
    </source>
</evidence>
<dbReference type="GO" id="GO:0099128">
    <property type="term" value="C:mitochondrial [2Fe-2S] assembly complex"/>
    <property type="evidence" value="ECO:0007669"/>
    <property type="project" value="UniProtKB-ARBA"/>
</dbReference>
<keyword evidence="8" id="KW-0276">Fatty acid metabolism</keyword>
<dbReference type="Pfam" id="PF00550">
    <property type="entry name" value="PP-binding"/>
    <property type="match status" value="1"/>
</dbReference>
<dbReference type="NCBIfam" id="NF002148">
    <property type="entry name" value="PRK00982.1-2"/>
    <property type="match status" value="1"/>
</dbReference>
<evidence type="ECO:0000256" key="10">
    <source>
        <dbReference type="ARBA" id="ARBA00022982"/>
    </source>
</evidence>
<evidence type="ECO:0000256" key="6">
    <source>
        <dbReference type="ARBA" id="ARBA00022516"/>
    </source>
</evidence>
<dbReference type="InterPro" id="IPR009081">
    <property type="entry name" value="PP-bd_ACP"/>
</dbReference>
<evidence type="ECO:0000256" key="13">
    <source>
        <dbReference type="ARBA" id="ARBA00023160"/>
    </source>
</evidence>
<dbReference type="GO" id="GO:0000035">
    <property type="term" value="F:acyl binding"/>
    <property type="evidence" value="ECO:0007669"/>
    <property type="project" value="TreeGrafter"/>
</dbReference>
<dbReference type="OrthoDB" id="448946at2759"/>
<keyword evidence="6 14" id="KW-0444">Lipid biosynthesis</keyword>
<evidence type="ECO:0000259" key="15">
    <source>
        <dbReference type="PROSITE" id="PS50075"/>
    </source>
</evidence>
<evidence type="ECO:0000256" key="5">
    <source>
        <dbReference type="ARBA" id="ARBA00022450"/>
    </source>
</evidence>
<evidence type="ECO:0000256" key="11">
    <source>
        <dbReference type="ARBA" id="ARBA00023098"/>
    </source>
</evidence>
<accession>A0A9P4S2W0</accession>
<comment type="similarity">
    <text evidence="3">Belongs to the acyl carrier protein (ACP) family.</text>
</comment>
<evidence type="ECO:0000313" key="17">
    <source>
        <dbReference type="Proteomes" id="UP000799429"/>
    </source>
</evidence>
<dbReference type="AlphaFoldDB" id="A0A9P4S2W0"/>
<comment type="pathway">
    <text evidence="2">Lipid metabolism; fatty acid biosynthesis.</text>
</comment>
<dbReference type="PROSITE" id="PS50075">
    <property type="entry name" value="CARRIER"/>
    <property type="match status" value="1"/>
</dbReference>
<dbReference type="Proteomes" id="UP000799429">
    <property type="component" value="Unassembled WGS sequence"/>
</dbReference>
<dbReference type="GO" id="GO:0000036">
    <property type="term" value="F:acyl carrier activity"/>
    <property type="evidence" value="ECO:0007669"/>
    <property type="project" value="TreeGrafter"/>
</dbReference>
<evidence type="ECO:0000256" key="12">
    <source>
        <dbReference type="ARBA" id="ARBA00023128"/>
    </source>
</evidence>
<dbReference type="EMBL" id="MU006111">
    <property type="protein sequence ID" value="KAF2835149.1"/>
    <property type="molecule type" value="Genomic_DNA"/>
</dbReference>
<dbReference type="HAMAP" id="MF_01217">
    <property type="entry name" value="Acyl_carrier"/>
    <property type="match status" value="1"/>
</dbReference>
<evidence type="ECO:0000256" key="3">
    <source>
        <dbReference type="ARBA" id="ARBA00010930"/>
    </source>
</evidence>